<evidence type="ECO:0000256" key="9">
    <source>
        <dbReference type="ARBA" id="ARBA00023136"/>
    </source>
</evidence>
<reference evidence="12" key="1">
    <citation type="journal article" date="2014" name="Int. J. Syst. Evol. Microbiol.">
        <title>Complete genome sequence of Corynebacterium casei LMG S-19264T (=DSM 44701T), isolated from a smear-ripened cheese.</title>
        <authorList>
            <consortium name="US DOE Joint Genome Institute (JGI-PGF)"/>
            <person name="Walter F."/>
            <person name="Albersmeier A."/>
            <person name="Kalinowski J."/>
            <person name="Ruckert C."/>
        </authorList>
    </citation>
    <scope>NUCLEOTIDE SEQUENCE</scope>
    <source>
        <strain evidence="12">NBRC 110071</strain>
    </source>
</reference>
<evidence type="ECO:0000256" key="1">
    <source>
        <dbReference type="ARBA" id="ARBA00004202"/>
    </source>
</evidence>
<dbReference type="InterPro" id="IPR003439">
    <property type="entry name" value="ABC_transporter-like_ATP-bd"/>
</dbReference>
<dbReference type="PANTHER" id="PTHR43790:SF4">
    <property type="entry name" value="GUANOSINE IMPORT ATP-BINDING PROTEIN NUPO"/>
    <property type="match status" value="1"/>
</dbReference>
<keyword evidence="13" id="KW-1185">Reference proteome</keyword>
<keyword evidence="8" id="KW-1278">Translocase</keyword>
<dbReference type="PANTHER" id="PTHR43790">
    <property type="entry name" value="CARBOHYDRATE TRANSPORT ATP-BINDING PROTEIN MG119-RELATED"/>
    <property type="match status" value="1"/>
</dbReference>
<accession>A0AA37SBY3</accession>
<feature type="domain" description="ABC transporter" evidence="11">
    <location>
        <begin position="256"/>
        <end position="498"/>
    </location>
</feature>
<sequence>MKRIELTNITKRYPGCIANQSVALSVDAGEIHALLGENGAGKSTLMKIIYGVVKPDEGTMLWEGQPVTVQGPAHARKLGIGMVFQHFSLFETLTVAENIALSLPKEEVSSLDALKARIVEVSGHYGMQLDPDRYVHTLSIGEQQRVEIVRCLLQDVKLLILDEPTSVLTPQEVDTLFKTLHQLSDEGCSILFISHKLDEVRALCDAATILRGGKVSGDCIPKDTTTEEIARLMVGDDTPLTEDYEKAIGKDPFLTIHALDFKSDDPFATALKGIDLEVKAGEILGIAGVAGNGQEELLNLISGEETTKADSICFEGDKVGNLTPEKRRLKGLGFVPEERLGRGAVPDMSLEENALLTGYQGELTNKGWINTAKVKAFAKDIIEKFNVKTAGSQAQAKSLSGGNLQKYIIGREILQNPKLLVCSHPTWGVDIGAAILIRHALIDLRDQGAAVLVVSEDIDELYSISDRICAICDGRLSPIKPTSEVSINQLGMWMAGDFNAPASKEASAESNRSASANTSPSNDTPSNDSSSNESPSNAAGGH</sequence>
<evidence type="ECO:0000313" key="12">
    <source>
        <dbReference type="EMBL" id="GLQ32559.1"/>
    </source>
</evidence>
<dbReference type="CDD" id="cd03216">
    <property type="entry name" value="ABC_Carb_Monos_I"/>
    <property type="match status" value="1"/>
</dbReference>
<feature type="region of interest" description="Disordered" evidence="10">
    <location>
        <begin position="501"/>
        <end position="542"/>
    </location>
</feature>
<dbReference type="SUPFAM" id="SSF52540">
    <property type="entry name" value="P-loop containing nucleoside triphosphate hydrolases"/>
    <property type="match status" value="2"/>
</dbReference>
<dbReference type="PROSITE" id="PS50893">
    <property type="entry name" value="ABC_TRANSPORTER_2"/>
    <property type="match status" value="2"/>
</dbReference>
<dbReference type="Pfam" id="PF00005">
    <property type="entry name" value="ABC_tran"/>
    <property type="match status" value="2"/>
</dbReference>
<dbReference type="GO" id="GO:0005524">
    <property type="term" value="F:ATP binding"/>
    <property type="evidence" value="ECO:0007669"/>
    <property type="project" value="UniProtKB-KW"/>
</dbReference>
<proteinExistence type="predicted"/>
<dbReference type="InterPro" id="IPR027417">
    <property type="entry name" value="P-loop_NTPase"/>
</dbReference>
<dbReference type="FunFam" id="3.40.50.300:FF:000127">
    <property type="entry name" value="Ribose import ATP-binding protein RbsA"/>
    <property type="match status" value="1"/>
</dbReference>
<comment type="caution">
    <text evidence="12">The sequence shown here is derived from an EMBL/GenBank/DDBJ whole genome shotgun (WGS) entry which is preliminary data.</text>
</comment>
<keyword evidence="7" id="KW-0067">ATP-binding</keyword>
<dbReference type="GO" id="GO:0005886">
    <property type="term" value="C:plasma membrane"/>
    <property type="evidence" value="ECO:0007669"/>
    <property type="project" value="UniProtKB-SubCell"/>
</dbReference>
<evidence type="ECO:0000256" key="4">
    <source>
        <dbReference type="ARBA" id="ARBA00022597"/>
    </source>
</evidence>
<dbReference type="Proteomes" id="UP001161389">
    <property type="component" value="Unassembled WGS sequence"/>
</dbReference>
<evidence type="ECO:0000256" key="10">
    <source>
        <dbReference type="SAM" id="MobiDB-lite"/>
    </source>
</evidence>
<comment type="subcellular location">
    <subcellularLocation>
        <location evidence="1">Cell membrane</location>
        <topology evidence="1">Peripheral membrane protein</topology>
    </subcellularLocation>
</comment>
<keyword evidence="6" id="KW-0547">Nucleotide-binding</keyword>
<protein>
    <submittedName>
        <fullName evidence="12">ABC transporter</fullName>
    </submittedName>
</protein>
<dbReference type="EMBL" id="BSNM01000016">
    <property type="protein sequence ID" value="GLQ32559.1"/>
    <property type="molecule type" value="Genomic_DNA"/>
</dbReference>
<dbReference type="AlphaFoldDB" id="A0AA37SBY3"/>
<name>A0AA37SBY3_9GAMM</name>
<dbReference type="PROSITE" id="PS00211">
    <property type="entry name" value="ABC_TRANSPORTER_1"/>
    <property type="match status" value="1"/>
</dbReference>
<dbReference type="InterPro" id="IPR003593">
    <property type="entry name" value="AAA+_ATPase"/>
</dbReference>
<keyword evidence="3" id="KW-1003">Cell membrane</keyword>
<dbReference type="GO" id="GO:0016887">
    <property type="term" value="F:ATP hydrolysis activity"/>
    <property type="evidence" value="ECO:0007669"/>
    <property type="project" value="InterPro"/>
</dbReference>
<dbReference type="CDD" id="cd03215">
    <property type="entry name" value="ABC_Carb_Monos_II"/>
    <property type="match status" value="1"/>
</dbReference>
<dbReference type="RefSeq" id="WP_284382591.1">
    <property type="nucleotide sequence ID" value="NZ_BSNM01000016.1"/>
</dbReference>
<dbReference type="Gene3D" id="3.40.50.300">
    <property type="entry name" value="P-loop containing nucleotide triphosphate hydrolases"/>
    <property type="match status" value="2"/>
</dbReference>
<evidence type="ECO:0000259" key="11">
    <source>
        <dbReference type="PROSITE" id="PS50893"/>
    </source>
</evidence>
<evidence type="ECO:0000256" key="3">
    <source>
        <dbReference type="ARBA" id="ARBA00022475"/>
    </source>
</evidence>
<dbReference type="SMART" id="SM00382">
    <property type="entry name" value="AAA"/>
    <property type="match status" value="1"/>
</dbReference>
<keyword evidence="4" id="KW-0762">Sugar transport</keyword>
<keyword evidence="9" id="KW-0472">Membrane</keyword>
<organism evidence="12 13">
    <name type="scientific">Litoribrevibacter albus</name>
    <dbReference type="NCBI Taxonomy" id="1473156"/>
    <lineage>
        <taxon>Bacteria</taxon>
        <taxon>Pseudomonadati</taxon>
        <taxon>Pseudomonadota</taxon>
        <taxon>Gammaproteobacteria</taxon>
        <taxon>Oceanospirillales</taxon>
        <taxon>Oceanospirillaceae</taxon>
        <taxon>Litoribrevibacter</taxon>
    </lineage>
</organism>
<evidence type="ECO:0000256" key="6">
    <source>
        <dbReference type="ARBA" id="ARBA00022741"/>
    </source>
</evidence>
<evidence type="ECO:0000256" key="8">
    <source>
        <dbReference type="ARBA" id="ARBA00022967"/>
    </source>
</evidence>
<feature type="compositionally biased region" description="Low complexity" evidence="10">
    <location>
        <begin position="502"/>
        <end position="542"/>
    </location>
</feature>
<dbReference type="InterPro" id="IPR050107">
    <property type="entry name" value="ABC_carbohydrate_import_ATPase"/>
</dbReference>
<keyword evidence="5" id="KW-0677">Repeat</keyword>
<reference evidence="12" key="2">
    <citation type="submission" date="2023-01" db="EMBL/GenBank/DDBJ databases">
        <title>Draft genome sequence of Litoribrevibacter albus strain NBRC 110071.</title>
        <authorList>
            <person name="Sun Q."/>
            <person name="Mori K."/>
        </authorList>
    </citation>
    <scope>NUCLEOTIDE SEQUENCE</scope>
    <source>
        <strain evidence="12">NBRC 110071</strain>
    </source>
</reference>
<keyword evidence="2" id="KW-0813">Transport</keyword>
<evidence type="ECO:0000256" key="7">
    <source>
        <dbReference type="ARBA" id="ARBA00022840"/>
    </source>
</evidence>
<evidence type="ECO:0000256" key="2">
    <source>
        <dbReference type="ARBA" id="ARBA00022448"/>
    </source>
</evidence>
<evidence type="ECO:0000256" key="5">
    <source>
        <dbReference type="ARBA" id="ARBA00022737"/>
    </source>
</evidence>
<evidence type="ECO:0000313" key="13">
    <source>
        <dbReference type="Proteomes" id="UP001161389"/>
    </source>
</evidence>
<feature type="domain" description="ABC transporter" evidence="11">
    <location>
        <begin position="4"/>
        <end position="237"/>
    </location>
</feature>
<gene>
    <name evidence="12" type="ORF">GCM10007876_30380</name>
</gene>
<dbReference type="InterPro" id="IPR017871">
    <property type="entry name" value="ABC_transporter-like_CS"/>
</dbReference>